<proteinExistence type="predicted"/>
<keyword evidence="2" id="KW-1185">Reference proteome</keyword>
<protein>
    <recommendedName>
        <fullName evidence="3">Tyrosine-protein kinase ephrin type A/B receptor-like domain-containing protein</fullName>
    </recommendedName>
</protein>
<dbReference type="EMBL" id="RQTK01000365">
    <property type="protein sequence ID" value="RUS80928.1"/>
    <property type="molecule type" value="Genomic_DNA"/>
</dbReference>
<accession>A0A433TH69</accession>
<gene>
    <name evidence="1" type="ORF">EGW08_011309</name>
</gene>
<evidence type="ECO:0000313" key="2">
    <source>
        <dbReference type="Proteomes" id="UP000271974"/>
    </source>
</evidence>
<dbReference type="Proteomes" id="UP000271974">
    <property type="component" value="Unassembled WGS sequence"/>
</dbReference>
<dbReference type="SMART" id="SM01411">
    <property type="entry name" value="Ephrin_rec_like"/>
    <property type="match status" value="1"/>
</dbReference>
<dbReference type="STRING" id="188477.A0A433TH69"/>
<evidence type="ECO:0000313" key="1">
    <source>
        <dbReference type="EMBL" id="RUS80928.1"/>
    </source>
</evidence>
<dbReference type="PANTHER" id="PTHR47236">
    <property type="entry name" value="GENE, 32742-RELATED-RELATED"/>
    <property type="match status" value="1"/>
</dbReference>
<evidence type="ECO:0008006" key="3">
    <source>
        <dbReference type="Google" id="ProtNLM"/>
    </source>
</evidence>
<organism evidence="1 2">
    <name type="scientific">Elysia chlorotica</name>
    <name type="common">Eastern emerald elysia</name>
    <name type="synonym">Sea slug</name>
    <dbReference type="NCBI Taxonomy" id="188477"/>
    <lineage>
        <taxon>Eukaryota</taxon>
        <taxon>Metazoa</taxon>
        <taxon>Spiralia</taxon>
        <taxon>Lophotrochozoa</taxon>
        <taxon>Mollusca</taxon>
        <taxon>Gastropoda</taxon>
        <taxon>Heterobranchia</taxon>
        <taxon>Euthyneura</taxon>
        <taxon>Panpulmonata</taxon>
        <taxon>Sacoglossa</taxon>
        <taxon>Placobranchoidea</taxon>
        <taxon>Plakobranchidae</taxon>
        <taxon>Elysia</taxon>
    </lineage>
</organism>
<name>A0A433TH69_ELYCH</name>
<feature type="non-terminal residue" evidence="1">
    <location>
        <position position="116"/>
    </location>
</feature>
<dbReference type="OrthoDB" id="439917at2759"/>
<sequence length="116" mass="12143">MYASRICPAGVECPPGMARQPDLVSDKCRVGHYCPAGDVSAYPVACPVGTYNPDFGRQELADCVQCTPGMYCTPTGLSAPAGDCPGGYYCPLGTGPADSYPCPIGFYRNNSANEAF</sequence>
<comment type="caution">
    <text evidence="1">The sequence shown here is derived from an EMBL/GenBank/DDBJ whole genome shotgun (WGS) entry which is preliminary data.</text>
</comment>
<dbReference type="InterPro" id="IPR009030">
    <property type="entry name" value="Growth_fac_rcpt_cys_sf"/>
</dbReference>
<dbReference type="Gene3D" id="2.10.50.10">
    <property type="entry name" value="Tumor Necrosis Factor Receptor, subunit A, domain 2"/>
    <property type="match status" value="1"/>
</dbReference>
<reference evidence="1 2" key="1">
    <citation type="submission" date="2019-01" db="EMBL/GenBank/DDBJ databases">
        <title>A draft genome assembly of the solar-powered sea slug Elysia chlorotica.</title>
        <authorList>
            <person name="Cai H."/>
            <person name="Li Q."/>
            <person name="Fang X."/>
            <person name="Li J."/>
            <person name="Curtis N.E."/>
            <person name="Altenburger A."/>
            <person name="Shibata T."/>
            <person name="Feng M."/>
            <person name="Maeda T."/>
            <person name="Schwartz J.A."/>
            <person name="Shigenobu S."/>
            <person name="Lundholm N."/>
            <person name="Nishiyama T."/>
            <person name="Yang H."/>
            <person name="Hasebe M."/>
            <person name="Li S."/>
            <person name="Pierce S.K."/>
            <person name="Wang J."/>
        </authorList>
    </citation>
    <scope>NUCLEOTIDE SEQUENCE [LARGE SCALE GENOMIC DNA]</scope>
    <source>
        <strain evidence="1">EC2010</strain>
        <tissue evidence="1">Whole organism of an adult</tissue>
    </source>
</reference>
<dbReference type="SUPFAM" id="SSF57184">
    <property type="entry name" value="Growth factor receptor domain"/>
    <property type="match status" value="1"/>
</dbReference>
<dbReference type="AlphaFoldDB" id="A0A433TH69"/>
<dbReference type="PANTHER" id="PTHR47236:SF4">
    <property type="entry name" value="GENE 9195-RELATED"/>
    <property type="match status" value="1"/>
</dbReference>